<dbReference type="PANTHER" id="PTHR23308">
    <property type="entry name" value="NUCLEAR INHIBITOR OF PROTEIN PHOSPHATASE-1"/>
    <property type="match status" value="1"/>
</dbReference>
<proteinExistence type="predicted"/>
<comment type="caution">
    <text evidence="2">The sequence shown here is derived from an EMBL/GenBank/DDBJ whole genome shotgun (WGS) entry which is preliminary data.</text>
</comment>
<dbReference type="SUPFAM" id="SSF49879">
    <property type="entry name" value="SMAD/FHA domain"/>
    <property type="match status" value="1"/>
</dbReference>
<evidence type="ECO:0000259" key="1">
    <source>
        <dbReference type="PROSITE" id="PS50006"/>
    </source>
</evidence>
<sequence length="166" mass="17880">MGTLKATTAAGPQLGVADCEADTCGLVPDGSLVLVPVGAAPQSRADRIAELERGVLLEENTATVVGAVGSSKVNFVMDNPLVSAQHARIEGILDESTPKWGLFGQPQSKTKYFLTDLKSTNGTYLNRGRLRPLMPVEIRAGDTVCFGVMQNAYRVVQAWARKDYKW</sequence>
<dbReference type="AlphaFoldDB" id="A0AAW1NQG0"/>
<dbReference type="InterPro" id="IPR000253">
    <property type="entry name" value="FHA_dom"/>
</dbReference>
<dbReference type="InterPro" id="IPR008984">
    <property type="entry name" value="SMAD_FHA_dom_sf"/>
</dbReference>
<reference evidence="2 3" key="1">
    <citation type="journal article" date="2024" name="Nat. Commun.">
        <title>Phylogenomics reveals the evolutionary origins of lichenization in chlorophyte algae.</title>
        <authorList>
            <person name="Puginier C."/>
            <person name="Libourel C."/>
            <person name="Otte J."/>
            <person name="Skaloud P."/>
            <person name="Haon M."/>
            <person name="Grisel S."/>
            <person name="Petersen M."/>
            <person name="Berrin J.G."/>
            <person name="Delaux P.M."/>
            <person name="Dal Grande F."/>
            <person name="Keller J."/>
        </authorList>
    </citation>
    <scope>NUCLEOTIDE SEQUENCE [LARGE SCALE GENOMIC DNA]</scope>
    <source>
        <strain evidence="2 3">SAG 2036</strain>
    </source>
</reference>
<feature type="domain" description="FHA" evidence="1">
    <location>
        <begin position="63"/>
        <end position="130"/>
    </location>
</feature>
<dbReference type="CDD" id="cd00060">
    <property type="entry name" value="FHA"/>
    <property type="match status" value="1"/>
</dbReference>
<dbReference type="Gene3D" id="2.60.200.20">
    <property type="match status" value="1"/>
</dbReference>
<dbReference type="Proteomes" id="UP001465755">
    <property type="component" value="Unassembled WGS sequence"/>
</dbReference>
<organism evidence="2 3">
    <name type="scientific">Symbiochloris irregularis</name>
    <dbReference type="NCBI Taxonomy" id="706552"/>
    <lineage>
        <taxon>Eukaryota</taxon>
        <taxon>Viridiplantae</taxon>
        <taxon>Chlorophyta</taxon>
        <taxon>core chlorophytes</taxon>
        <taxon>Trebouxiophyceae</taxon>
        <taxon>Trebouxiales</taxon>
        <taxon>Trebouxiaceae</taxon>
        <taxon>Symbiochloris</taxon>
    </lineage>
</organism>
<dbReference type="Pfam" id="PF00498">
    <property type="entry name" value="FHA"/>
    <property type="match status" value="1"/>
</dbReference>
<dbReference type="PROSITE" id="PS50006">
    <property type="entry name" value="FHA_DOMAIN"/>
    <property type="match status" value="1"/>
</dbReference>
<evidence type="ECO:0000313" key="2">
    <source>
        <dbReference type="EMBL" id="KAK9790511.1"/>
    </source>
</evidence>
<evidence type="ECO:0000313" key="3">
    <source>
        <dbReference type="Proteomes" id="UP001465755"/>
    </source>
</evidence>
<dbReference type="SMART" id="SM00240">
    <property type="entry name" value="FHA"/>
    <property type="match status" value="1"/>
</dbReference>
<dbReference type="InterPro" id="IPR050923">
    <property type="entry name" value="Cell_Proc_Reg/RNA_Proc"/>
</dbReference>
<accession>A0AAW1NQG0</accession>
<name>A0AAW1NQG0_9CHLO</name>
<dbReference type="EMBL" id="JALJOQ010000192">
    <property type="protein sequence ID" value="KAK9790511.1"/>
    <property type="molecule type" value="Genomic_DNA"/>
</dbReference>
<keyword evidence="3" id="KW-1185">Reference proteome</keyword>
<protein>
    <recommendedName>
        <fullName evidence="1">FHA domain-containing protein</fullName>
    </recommendedName>
</protein>
<gene>
    <name evidence="2" type="ORF">WJX73_001510</name>
</gene>